<dbReference type="InterPro" id="IPR036291">
    <property type="entry name" value="NAD(P)-bd_dom_sf"/>
</dbReference>
<comment type="caution">
    <text evidence="11">The sequence shown here is derived from an EMBL/GenBank/DDBJ whole genome shotgun (WGS) entry which is preliminary data.</text>
</comment>
<feature type="region of interest" description="Disordered" evidence="9">
    <location>
        <begin position="636"/>
        <end position="673"/>
    </location>
</feature>
<evidence type="ECO:0000256" key="4">
    <source>
        <dbReference type="ARBA" id="ARBA00012371"/>
    </source>
</evidence>
<dbReference type="InterPro" id="IPR028614">
    <property type="entry name" value="GDP_fucose/colitose_synth"/>
</dbReference>
<evidence type="ECO:0000259" key="10">
    <source>
        <dbReference type="Pfam" id="PF01370"/>
    </source>
</evidence>
<dbReference type="GO" id="GO:0042351">
    <property type="term" value="P:'de novo' GDP-L-fucose biosynthetic process"/>
    <property type="evidence" value="ECO:0007669"/>
    <property type="project" value="UniProtKB-UniPathway"/>
</dbReference>
<keyword evidence="7" id="KW-0413">Isomerase</keyword>
<proteinExistence type="inferred from homology"/>
<evidence type="ECO:0000256" key="5">
    <source>
        <dbReference type="ARBA" id="ARBA00022857"/>
    </source>
</evidence>
<sequence>MVCRDLQHAEQHVYKQFTIKTRRFCTASHLEISIDTSILPRESTVNFVSLKMAEPKRILVTGGTGLVGKALEEVVATEAKRSDETWFFLSSKDGDLCDAAATKAIFDKYKPTHVIHLAALVGGLFKNLKYNLDFWRMNTLINDNVLYSCHLSKVKKCVSCLSTCIFPDKTTYPIDETMVHNGPPHSSNFGYAYSKRMIDVQNRAYQQQYPSGCSFTSVVPTNVYGKYDNFNLEDSHVLPGLIHKVYLAQKEGKPLVVWGTGSPRRQFIYSKDLARLMIWVLREYDEVDPIILSVGEEDELSIKEAAELVVEGMGFEGKVEYDTSKSDGQFKKTASNAKLRKYLPDFKFTDPRIAIKDTCDWFLANYETCRKCGVVLVASEVHSSNVYNEDNPDFKSQQSFQDRLLNDLIKAGKPKKLPEKSDSKFIPENHINVSNDGFRVGNIHITGLGSKPRLSSLCTRKGIAIGELESEVGEAGDGCAENQYKNQTGQISFRLGRRRLYIRSRPQFKINNRWRPARRHRGKMSVRVGLRYRPVKVKRGRAVYRGNSRWRRIRSPKIRGGAVMRIRCGGRMRKIYKRGGRLVLTRKGRLRTVRYENPTGRVSYRLRNRRRYITGRPQFLINNRWRRVTRHRGKNTTVEALPTTRAATGSTYKTEEKANQPTEDSLSQKDEKDLQMEGFRGKSVFYRSKRARKWRRVRNASRNVKIRVKGSYKRVRPFGNRLGVRYRGRTRPIRVDHGKVRFYKDLRWRRTSTSHGRRSRKRREEKGLMKRWARFVRRRIKQRRRYGLRNGRVLFKYGGKFRKVLRKTGRLRFHVGHKVFGLRIRRGRVSIHSGNKPWRPVKRVIRRLKVVIGRKLRWMYPKRGLLKVYLRGKGRPISFHRGRPRIKLGNKWVGQNRKRKYPKMRLRYRGRYRKVQRRQGCWNIRYRGRFRRVILRGKQFGVRVRGRWRYVPSRRGALKIRHRGKWRPVRNCCDKLKAVFNGRLRQVRLRNGKVKIRGRLGWKKLRRGSRGPFGLKMRDKTVKQDTKKQSLSSEDKYLIDPSPVTKTSEKAQVYDLPPTTADQQEPASSEAEKSSFGSSNDKTVEQDTKKLSLSSEKNYFIDPSPLTETSEKAQLYDSPPTAADQQEPGSSEAERSSFGSGNGAIVDEMLLES</sequence>
<comment type="similarity">
    <text evidence="3">Belongs to the NAD(P)-dependent epimerase/dehydratase family. Fucose synthase subfamily.</text>
</comment>
<evidence type="ECO:0000256" key="7">
    <source>
        <dbReference type="ARBA" id="ARBA00023235"/>
    </source>
</evidence>
<dbReference type="Proteomes" id="UP000225706">
    <property type="component" value="Unassembled WGS sequence"/>
</dbReference>
<evidence type="ECO:0000256" key="9">
    <source>
        <dbReference type="SAM" id="MobiDB-lite"/>
    </source>
</evidence>
<dbReference type="PANTHER" id="PTHR43238:SF1">
    <property type="entry name" value="GDP-L-FUCOSE SYNTHASE"/>
    <property type="match status" value="1"/>
</dbReference>
<dbReference type="SUPFAM" id="SSF51735">
    <property type="entry name" value="NAD(P)-binding Rossmann-fold domains"/>
    <property type="match status" value="1"/>
</dbReference>
<protein>
    <recommendedName>
        <fullName evidence="4">GDP-L-fucose synthase</fullName>
        <ecNumber evidence="4">1.1.1.271</ecNumber>
    </recommendedName>
    <alternativeName>
        <fullName evidence="8">GDP-4-keto-6-deoxy-D-mannose-3,5-epimerase-4-reductase</fullName>
    </alternativeName>
</protein>
<dbReference type="HAMAP" id="MF_00956">
    <property type="entry name" value="GDP_fucose_synth"/>
    <property type="match status" value="1"/>
</dbReference>
<dbReference type="PANTHER" id="PTHR43238">
    <property type="entry name" value="GDP-L-FUCOSE SYNTHASE"/>
    <property type="match status" value="1"/>
</dbReference>
<evidence type="ECO:0000256" key="6">
    <source>
        <dbReference type="ARBA" id="ARBA00023002"/>
    </source>
</evidence>
<dbReference type="Gene3D" id="3.90.25.10">
    <property type="entry name" value="UDP-galactose 4-epimerase, domain 1"/>
    <property type="match status" value="1"/>
</dbReference>
<comment type="function">
    <text evidence="1">Catalyzes the two-step NADP-dependent conversion of GDP-4-dehydro-6-deoxy-D-mannose to GDP-fucose, involving an epimerase and a reductase reaction.</text>
</comment>
<dbReference type="Pfam" id="PF01370">
    <property type="entry name" value="Epimerase"/>
    <property type="match status" value="1"/>
</dbReference>
<dbReference type="AlphaFoldDB" id="A0A2B4SQ69"/>
<organism evidence="11 12">
    <name type="scientific">Stylophora pistillata</name>
    <name type="common">Smooth cauliflower coral</name>
    <dbReference type="NCBI Taxonomy" id="50429"/>
    <lineage>
        <taxon>Eukaryota</taxon>
        <taxon>Metazoa</taxon>
        <taxon>Cnidaria</taxon>
        <taxon>Anthozoa</taxon>
        <taxon>Hexacorallia</taxon>
        <taxon>Scleractinia</taxon>
        <taxon>Astrocoeniina</taxon>
        <taxon>Pocilloporidae</taxon>
        <taxon>Stylophora</taxon>
    </lineage>
</organism>
<feature type="compositionally biased region" description="Basic and acidic residues" evidence="9">
    <location>
        <begin position="1016"/>
        <end position="1038"/>
    </location>
</feature>
<feature type="domain" description="NAD-dependent epimerase/dehydratase" evidence="10">
    <location>
        <begin position="58"/>
        <end position="295"/>
    </location>
</feature>
<gene>
    <name evidence="11" type="primary">TSTA3</name>
    <name evidence="11" type="ORF">AWC38_SpisGene3582</name>
</gene>
<evidence type="ECO:0000256" key="2">
    <source>
        <dbReference type="ARBA" id="ARBA00004883"/>
    </source>
</evidence>
<dbReference type="CDD" id="cd05239">
    <property type="entry name" value="GDP_FS_SDR_e"/>
    <property type="match status" value="1"/>
</dbReference>
<dbReference type="Gene3D" id="3.40.50.720">
    <property type="entry name" value="NAD(P)-binding Rossmann-like Domain"/>
    <property type="match status" value="1"/>
</dbReference>
<evidence type="ECO:0000256" key="1">
    <source>
        <dbReference type="ARBA" id="ARBA00002870"/>
    </source>
</evidence>
<dbReference type="EC" id="1.1.1.271" evidence="4"/>
<keyword evidence="6" id="KW-0560">Oxidoreductase</keyword>
<comment type="pathway">
    <text evidence="2">Nucleotide-sugar biosynthesis; GDP-L-fucose biosynthesis via de novo pathway; GDP-L-fucose from GDP-alpha-D-mannose: step 2/2.</text>
</comment>
<dbReference type="InterPro" id="IPR001509">
    <property type="entry name" value="Epimerase_deHydtase"/>
</dbReference>
<reference evidence="12" key="1">
    <citation type="journal article" date="2017" name="bioRxiv">
        <title>Comparative analysis of the genomes of Stylophora pistillata and Acropora digitifera provides evidence for extensive differences between species of corals.</title>
        <authorList>
            <person name="Voolstra C.R."/>
            <person name="Li Y."/>
            <person name="Liew Y.J."/>
            <person name="Baumgarten S."/>
            <person name="Zoccola D."/>
            <person name="Flot J.-F."/>
            <person name="Tambutte S."/>
            <person name="Allemand D."/>
            <person name="Aranda M."/>
        </authorList>
    </citation>
    <scope>NUCLEOTIDE SEQUENCE [LARGE SCALE GENOMIC DNA]</scope>
</reference>
<dbReference type="GO" id="GO:0016853">
    <property type="term" value="F:isomerase activity"/>
    <property type="evidence" value="ECO:0007669"/>
    <property type="project" value="UniProtKB-KW"/>
</dbReference>
<feature type="region of interest" description="Disordered" evidence="9">
    <location>
        <begin position="1005"/>
        <end position="1153"/>
    </location>
</feature>
<dbReference type="OrthoDB" id="202470at2759"/>
<keyword evidence="12" id="KW-1185">Reference proteome</keyword>
<evidence type="ECO:0000256" key="3">
    <source>
        <dbReference type="ARBA" id="ARBA00005959"/>
    </source>
</evidence>
<dbReference type="EMBL" id="LSMT01000034">
    <property type="protein sequence ID" value="PFX31516.1"/>
    <property type="molecule type" value="Genomic_DNA"/>
</dbReference>
<name>A0A2B4SQ69_STYPI</name>
<dbReference type="GO" id="GO:0050577">
    <property type="term" value="F:GDP-L-fucose synthase activity"/>
    <property type="evidence" value="ECO:0007669"/>
    <property type="project" value="UniProtKB-EC"/>
</dbReference>
<dbReference type="UniPathway" id="UPA00128">
    <property type="reaction ID" value="UER00191"/>
</dbReference>
<evidence type="ECO:0000313" key="11">
    <source>
        <dbReference type="EMBL" id="PFX31516.1"/>
    </source>
</evidence>
<evidence type="ECO:0000256" key="8">
    <source>
        <dbReference type="ARBA" id="ARBA00032995"/>
    </source>
</evidence>
<accession>A0A2B4SQ69</accession>
<dbReference type="STRING" id="50429.A0A2B4SQ69"/>
<evidence type="ECO:0000313" key="12">
    <source>
        <dbReference type="Proteomes" id="UP000225706"/>
    </source>
</evidence>
<keyword evidence="5" id="KW-0521">NADP</keyword>